<gene>
    <name evidence="2" type="ORF">L0665_03450</name>
</gene>
<keyword evidence="1" id="KW-1133">Transmembrane helix</keyword>
<evidence type="ECO:0000256" key="1">
    <source>
        <dbReference type="SAM" id="Phobius"/>
    </source>
</evidence>
<organism evidence="2 3">
    <name type="scientific">Methanogenium marinum</name>
    <dbReference type="NCBI Taxonomy" id="348610"/>
    <lineage>
        <taxon>Archaea</taxon>
        <taxon>Methanobacteriati</taxon>
        <taxon>Methanobacteriota</taxon>
        <taxon>Stenosarchaea group</taxon>
        <taxon>Methanomicrobia</taxon>
        <taxon>Methanomicrobiales</taxon>
        <taxon>Methanomicrobiaceae</taxon>
        <taxon>Methanogenium</taxon>
    </lineage>
</organism>
<proteinExistence type="predicted"/>
<keyword evidence="1" id="KW-0472">Membrane</keyword>
<comment type="caution">
    <text evidence="2">The sequence shown here is derived from an EMBL/GenBank/DDBJ whole genome shotgun (WGS) entry which is preliminary data.</text>
</comment>
<feature type="transmembrane region" description="Helical" evidence="1">
    <location>
        <begin position="6"/>
        <end position="24"/>
    </location>
</feature>
<name>A0A9Q4KS14_9EURY</name>
<evidence type="ECO:0000313" key="3">
    <source>
        <dbReference type="Proteomes" id="UP001143747"/>
    </source>
</evidence>
<protein>
    <submittedName>
        <fullName evidence="2">Uncharacterized protein</fullName>
    </submittedName>
</protein>
<dbReference type="EMBL" id="JAKELO010000002">
    <property type="protein sequence ID" value="MDE4907667.1"/>
    <property type="molecule type" value="Genomic_DNA"/>
</dbReference>
<sequence length="113" mass="13348">MTTAEILLTIIVIALIAFILYYYFKGSAGHISISRPMESRVDEYLDRHFEHMVDEWSLMDTYQVRTFREHNDPALTEEEMRMGSLKDFRHEMTDTLAGLEERLNVLERENSSE</sequence>
<reference evidence="2" key="1">
    <citation type="submission" date="2022-01" db="EMBL/GenBank/DDBJ databases">
        <title>Draft genome of Methanogenium marinum DSM 15558.</title>
        <authorList>
            <person name="Chen S.-C."/>
            <person name="You Y.-T."/>
        </authorList>
    </citation>
    <scope>NUCLEOTIDE SEQUENCE</scope>
    <source>
        <strain evidence="2">DSM 15558</strain>
    </source>
</reference>
<keyword evidence="1" id="KW-0812">Transmembrane</keyword>
<accession>A0A9Q4KS14</accession>
<dbReference type="Proteomes" id="UP001143747">
    <property type="component" value="Unassembled WGS sequence"/>
</dbReference>
<dbReference type="RefSeq" id="WP_274924315.1">
    <property type="nucleotide sequence ID" value="NZ_JAKELO010000002.1"/>
</dbReference>
<evidence type="ECO:0000313" key="2">
    <source>
        <dbReference type="EMBL" id="MDE4907667.1"/>
    </source>
</evidence>
<dbReference type="AlphaFoldDB" id="A0A9Q4KS14"/>
<keyword evidence="3" id="KW-1185">Reference proteome</keyword>